<proteinExistence type="predicted"/>
<reference evidence="2" key="1">
    <citation type="journal article" date="2018" name="Front. Microbiol.">
        <title>Genome-Based Analysis Reveals the Taxonomy and Diversity of the Family Idiomarinaceae.</title>
        <authorList>
            <person name="Liu Y."/>
            <person name="Lai Q."/>
            <person name="Shao Z."/>
        </authorList>
    </citation>
    <scope>NUCLEOTIDE SEQUENCE [LARGE SCALE GENOMIC DNA]</scope>
    <source>
        <strain evidence="2">F23</strain>
    </source>
</reference>
<organism evidence="1 2">
    <name type="scientific">Idiomarina fontislapidosi</name>
    <dbReference type="NCBI Taxonomy" id="263723"/>
    <lineage>
        <taxon>Bacteria</taxon>
        <taxon>Pseudomonadati</taxon>
        <taxon>Pseudomonadota</taxon>
        <taxon>Gammaproteobacteria</taxon>
        <taxon>Alteromonadales</taxon>
        <taxon>Idiomarinaceae</taxon>
        <taxon>Idiomarina</taxon>
    </lineage>
</organism>
<name>A0A432XDH7_9GAMM</name>
<evidence type="ECO:0000313" key="2">
    <source>
        <dbReference type="Proteomes" id="UP000287330"/>
    </source>
</evidence>
<dbReference type="RefSeq" id="WP_110576556.1">
    <property type="nucleotide sequence ID" value="NZ_PIPV01000031.1"/>
</dbReference>
<dbReference type="Proteomes" id="UP000287330">
    <property type="component" value="Unassembled WGS sequence"/>
</dbReference>
<keyword evidence="2" id="KW-1185">Reference proteome</keyword>
<protein>
    <submittedName>
        <fullName evidence="1">Uncharacterized protein</fullName>
    </submittedName>
</protein>
<comment type="caution">
    <text evidence="1">The sequence shown here is derived from an EMBL/GenBank/DDBJ whole genome shotgun (WGS) entry which is preliminary data.</text>
</comment>
<sequence length="59" mass="6910">MIKVTEEKLLAFELFLHHQKFGKKRAFEVFTAPQERFEQKAVFDLLEVADCVAIIKNTL</sequence>
<dbReference type="AlphaFoldDB" id="A0A432XDH7"/>
<dbReference type="EMBL" id="PIPV01000031">
    <property type="protein sequence ID" value="RUO46791.1"/>
    <property type="molecule type" value="Genomic_DNA"/>
</dbReference>
<evidence type="ECO:0000313" key="1">
    <source>
        <dbReference type="EMBL" id="RUO46791.1"/>
    </source>
</evidence>
<gene>
    <name evidence="1" type="ORF">CWE25_13415</name>
</gene>
<accession>A0A432XDH7</accession>